<dbReference type="Proteomes" id="UP001153714">
    <property type="component" value="Chromosome 21"/>
</dbReference>
<evidence type="ECO:0000313" key="1">
    <source>
        <dbReference type="EMBL" id="CAG9790377.1"/>
    </source>
</evidence>
<dbReference type="EMBL" id="OU893352">
    <property type="protein sequence ID" value="CAG9790377.1"/>
    <property type="molecule type" value="Genomic_DNA"/>
</dbReference>
<dbReference type="AlphaFoldDB" id="A0A9N9WDI5"/>
<name>A0A9N9WDI5_9NEOP</name>
<protein>
    <submittedName>
        <fullName evidence="1">Uncharacterized protein</fullName>
    </submittedName>
</protein>
<reference evidence="1" key="2">
    <citation type="submission" date="2022-10" db="EMBL/GenBank/DDBJ databases">
        <authorList>
            <consortium name="ENA_rothamsted_submissions"/>
            <consortium name="culmorum"/>
            <person name="King R."/>
        </authorList>
    </citation>
    <scope>NUCLEOTIDE SEQUENCE</scope>
</reference>
<organism evidence="1 2">
    <name type="scientific">Diatraea saccharalis</name>
    <name type="common">sugarcane borer</name>
    <dbReference type="NCBI Taxonomy" id="40085"/>
    <lineage>
        <taxon>Eukaryota</taxon>
        <taxon>Metazoa</taxon>
        <taxon>Ecdysozoa</taxon>
        <taxon>Arthropoda</taxon>
        <taxon>Hexapoda</taxon>
        <taxon>Insecta</taxon>
        <taxon>Pterygota</taxon>
        <taxon>Neoptera</taxon>
        <taxon>Endopterygota</taxon>
        <taxon>Lepidoptera</taxon>
        <taxon>Glossata</taxon>
        <taxon>Ditrysia</taxon>
        <taxon>Pyraloidea</taxon>
        <taxon>Crambidae</taxon>
        <taxon>Crambinae</taxon>
        <taxon>Diatraea</taxon>
    </lineage>
</organism>
<gene>
    <name evidence="1" type="ORF">DIATSA_LOCUS8045</name>
</gene>
<keyword evidence="2" id="KW-1185">Reference proteome</keyword>
<reference evidence="1" key="1">
    <citation type="submission" date="2021-12" db="EMBL/GenBank/DDBJ databases">
        <authorList>
            <person name="King R."/>
        </authorList>
    </citation>
    <scope>NUCLEOTIDE SEQUENCE</scope>
</reference>
<dbReference type="OrthoDB" id="7482633at2759"/>
<accession>A0A9N9WDI5</accession>
<sequence length="185" mass="21090">MDATAEQLLNNLKDLTSLFSDRMSEFEKNLQQPGMRKSNKTVKSLAADFSSFKTFVWKSLGIIKSQALGVNCLDTHSRRKVLLLHGIREDKDEVVLSKIFAVLNNQMQMVGLGSDTIETCHRLGAKKKDVFRPILVRFTTMKHRMAVWNRKTSLKGSNVTLSEFLTKARQDIFVAARKHFGRKKC</sequence>
<proteinExistence type="predicted"/>
<evidence type="ECO:0000313" key="2">
    <source>
        <dbReference type="Proteomes" id="UP001153714"/>
    </source>
</evidence>